<accession>A0A9P6T229</accession>
<sequence length="565" mass="64078">MASTKLTVTEKDIEWFNASDDHTPEAFFNHLKTINRNKAYLRYKRVLRDYNTGDAYRKRLVEDFDTWQSEEADAYWEERKAKKTAKSAQVRTAVTLARTSVPFAAQEIHATLSSAKSNQDAATQQSPGSKRTLACSATTAQGSPTKKTKKTKKSKQDLAVARRSERFHGQDKSRFWRLSSGKVVEETLYRASLESGASTSVRSYTIDASCPKTRALFTSQEWNEVVSSVSFQLPELHKKTLAFIEKLRPGLCENKHPYTVPLSNDPTMSDADLFDCNLAVKTAVEWHMLYTKKPSPFIVDDLSESWWARASWALLFNLLDDTPGIFTVDGEKRGLDSSKRRNMGRTYNPEESGHKKCGRKLDLICRDEVQKHDWLVFERMRGWDPRSTKFLRELSHDVVRETVTITHNRLVDVPTSFREKCVFVGGYSGSRGVDAFQIKPGPGRSYVLLMQHVGQYTLCPVNGELKEQFQGLVRLLQVRVSMKNTIELYKSLIGANPSDPFPTTESESDHGNLDWYYDDPEPRFDPNQVVSSSPIGPDDLCDLDDLDDLGELSSDPEDSCETETD</sequence>
<feature type="compositionally biased region" description="Basic and acidic residues" evidence="1">
    <location>
        <begin position="154"/>
        <end position="165"/>
    </location>
</feature>
<dbReference type="Proteomes" id="UP000703661">
    <property type="component" value="Unassembled WGS sequence"/>
</dbReference>
<feature type="region of interest" description="Disordered" evidence="1">
    <location>
        <begin position="113"/>
        <end position="165"/>
    </location>
</feature>
<feature type="compositionally biased region" description="Polar residues" evidence="1">
    <location>
        <begin position="113"/>
        <end position="144"/>
    </location>
</feature>
<evidence type="ECO:0000313" key="2">
    <source>
        <dbReference type="EMBL" id="KAG0018247.1"/>
    </source>
</evidence>
<feature type="compositionally biased region" description="Acidic residues" evidence="1">
    <location>
        <begin position="539"/>
        <end position="565"/>
    </location>
</feature>
<evidence type="ECO:0000313" key="3">
    <source>
        <dbReference type="Proteomes" id="UP000703661"/>
    </source>
</evidence>
<organism evidence="2 3">
    <name type="scientific">Entomortierella chlamydospora</name>
    <dbReference type="NCBI Taxonomy" id="101097"/>
    <lineage>
        <taxon>Eukaryota</taxon>
        <taxon>Fungi</taxon>
        <taxon>Fungi incertae sedis</taxon>
        <taxon>Mucoromycota</taxon>
        <taxon>Mortierellomycotina</taxon>
        <taxon>Mortierellomycetes</taxon>
        <taxon>Mortierellales</taxon>
        <taxon>Mortierellaceae</taxon>
        <taxon>Entomortierella</taxon>
    </lineage>
</organism>
<dbReference type="AlphaFoldDB" id="A0A9P6T229"/>
<keyword evidence="3" id="KW-1185">Reference proteome</keyword>
<reference evidence="2" key="1">
    <citation type="journal article" date="2020" name="Fungal Divers.">
        <title>Resolving the Mortierellaceae phylogeny through synthesis of multi-gene phylogenetics and phylogenomics.</title>
        <authorList>
            <person name="Vandepol N."/>
            <person name="Liber J."/>
            <person name="Desiro A."/>
            <person name="Na H."/>
            <person name="Kennedy M."/>
            <person name="Barry K."/>
            <person name="Grigoriev I.V."/>
            <person name="Miller A.N."/>
            <person name="O'Donnell K."/>
            <person name="Stajich J.E."/>
            <person name="Bonito G."/>
        </authorList>
    </citation>
    <scope>NUCLEOTIDE SEQUENCE</scope>
    <source>
        <strain evidence="2">NRRL 2769</strain>
    </source>
</reference>
<dbReference type="EMBL" id="JAAAID010000378">
    <property type="protein sequence ID" value="KAG0018247.1"/>
    <property type="molecule type" value="Genomic_DNA"/>
</dbReference>
<protein>
    <submittedName>
        <fullName evidence="2">Uncharacterized protein</fullName>
    </submittedName>
</protein>
<proteinExistence type="predicted"/>
<name>A0A9P6T229_9FUNG</name>
<gene>
    <name evidence="2" type="ORF">BGZ80_007399</name>
</gene>
<feature type="region of interest" description="Disordered" evidence="1">
    <location>
        <begin position="497"/>
        <end position="565"/>
    </location>
</feature>
<comment type="caution">
    <text evidence="2">The sequence shown here is derived from an EMBL/GenBank/DDBJ whole genome shotgun (WGS) entry which is preliminary data.</text>
</comment>
<evidence type="ECO:0000256" key="1">
    <source>
        <dbReference type="SAM" id="MobiDB-lite"/>
    </source>
</evidence>